<comment type="caution">
    <text evidence="2">The sequence shown here is derived from an EMBL/GenBank/DDBJ whole genome shotgun (WGS) entry which is preliminary data.</text>
</comment>
<evidence type="ECO:0000313" key="2">
    <source>
        <dbReference type="EMBL" id="NVD37423.1"/>
    </source>
</evidence>
<dbReference type="RefSeq" id="WP_176351229.1">
    <property type="nucleotide sequence ID" value="NZ_JABWDU010000001.1"/>
</dbReference>
<keyword evidence="1" id="KW-1133">Transmembrane helix</keyword>
<accession>A0A7Y6Q1N2</accession>
<organism evidence="2 3">
    <name type="scientific">Ensifer oleiphilus</name>
    <dbReference type="NCBI Taxonomy" id="2742698"/>
    <lineage>
        <taxon>Bacteria</taxon>
        <taxon>Pseudomonadati</taxon>
        <taxon>Pseudomonadota</taxon>
        <taxon>Alphaproteobacteria</taxon>
        <taxon>Hyphomicrobiales</taxon>
        <taxon>Rhizobiaceae</taxon>
        <taxon>Sinorhizobium/Ensifer group</taxon>
        <taxon>Ensifer</taxon>
    </lineage>
</organism>
<keyword evidence="1" id="KW-0812">Transmembrane</keyword>
<proteinExistence type="predicted"/>
<gene>
    <name evidence="2" type="ORF">HT585_01040</name>
</gene>
<dbReference type="AlphaFoldDB" id="A0A7Y6Q1N2"/>
<protein>
    <submittedName>
        <fullName evidence="2">Uncharacterized protein</fullName>
    </submittedName>
</protein>
<evidence type="ECO:0000313" key="3">
    <source>
        <dbReference type="Proteomes" id="UP000520198"/>
    </source>
</evidence>
<dbReference type="Proteomes" id="UP000520198">
    <property type="component" value="Unassembled WGS sequence"/>
</dbReference>
<reference evidence="2 3" key="1">
    <citation type="submission" date="2020-06" db="EMBL/GenBank/DDBJ databases">
        <authorList>
            <person name="Grouzdev D.S."/>
        </authorList>
    </citation>
    <scope>NUCLEOTIDE SEQUENCE [LARGE SCALE GENOMIC DNA]</scope>
    <source>
        <strain evidence="2 3">HO-A22</strain>
    </source>
</reference>
<feature type="transmembrane region" description="Helical" evidence="1">
    <location>
        <begin position="48"/>
        <end position="69"/>
    </location>
</feature>
<keyword evidence="1" id="KW-0472">Membrane</keyword>
<keyword evidence="3" id="KW-1185">Reference proteome</keyword>
<name>A0A7Y6Q1N2_9HYPH</name>
<dbReference type="EMBL" id="JABWDU010000001">
    <property type="protein sequence ID" value="NVD37423.1"/>
    <property type="molecule type" value="Genomic_DNA"/>
</dbReference>
<evidence type="ECO:0000256" key="1">
    <source>
        <dbReference type="SAM" id="Phobius"/>
    </source>
</evidence>
<sequence>MIVIVAFVLGIASCCLRSAPVCVLIAVALVAAGALSGSIAGTDNWLGIVAAIGGYNMGIALALCGAIALDLSRER</sequence>